<evidence type="ECO:0000256" key="2">
    <source>
        <dbReference type="ARBA" id="ARBA00023015"/>
    </source>
</evidence>
<evidence type="ECO:0000313" key="12">
    <source>
        <dbReference type="Proteomes" id="UP001140206"/>
    </source>
</evidence>
<evidence type="ECO:0000256" key="7">
    <source>
        <dbReference type="ARBA" id="ARBA00023242"/>
    </source>
</evidence>
<dbReference type="GO" id="GO:0000976">
    <property type="term" value="F:transcription cis-regulatory region binding"/>
    <property type="evidence" value="ECO:0007669"/>
    <property type="project" value="TreeGrafter"/>
</dbReference>
<reference evidence="11" key="1">
    <citation type="submission" date="2022-08" db="EMBL/GenBank/DDBJ databases">
        <authorList>
            <person name="Marques A."/>
        </authorList>
    </citation>
    <scope>NUCLEOTIDE SEQUENCE</scope>
    <source>
        <strain evidence="11">RhyPub2mFocal</strain>
        <tissue evidence="11">Leaves</tissue>
    </source>
</reference>
<evidence type="ECO:0000256" key="3">
    <source>
        <dbReference type="ARBA" id="ARBA00023016"/>
    </source>
</evidence>
<dbReference type="Gene3D" id="3.30.730.10">
    <property type="entry name" value="AP2/ERF domain"/>
    <property type="match status" value="1"/>
</dbReference>
<dbReference type="AlphaFoldDB" id="A0AAV8C0J9"/>
<name>A0AAV8C0J9_9POAL</name>
<dbReference type="PANTHER" id="PTHR31241">
    <property type="entry name" value="DEHYDRATION-RESPONSIVE ELEMENT-BINDING PROTEIN 2C"/>
    <property type="match status" value="1"/>
</dbReference>
<dbReference type="InterPro" id="IPR036955">
    <property type="entry name" value="AP2/ERF_dom_sf"/>
</dbReference>
<dbReference type="Proteomes" id="UP001140206">
    <property type="component" value="Chromosome 5"/>
</dbReference>
<keyword evidence="12" id="KW-1185">Reference proteome</keyword>
<evidence type="ECO:0000256" key="5">
    <source>
        <dbReference type="ARBA" id="ARBA00023159"/>
    </source>
</evidence>
<keyword evidence="7" id="KW-0539">Nucleus</keyword>
<feature type="region of interest" description="Disordered" evidence="9">
    <location>
        <begin position="191"/>
        <end position="213"/>
    </location>
</feature>
<dbReference type="GO" id="GO:0003700">
    <property type="term" value="F:DNA-binding transcription factor activity"/>
    <property type="evidence" value="ECO:0007669"/>
    <property type="project" value="InterPro"/>
</dbReference>
<evidence type="ECO:0000256" key="9">
    <source>
        <dbReference type="SAM" id="MobiDB-lite"/>
    </source>
</evidence>
<evidence type="ECO:0000256" key="8">
    <source>
        <dbReference type="ARBA" id="ARBA00024343"/>
    </source>
</evidence>
<evidence type="ECO:0000256" key="4">
    <source>
        <dbReference type="ARBA" id="ARBA00023125"/>
    </source>
</evidence>
<evidence type="ECO:0000256" key="6">
    <source>
        <dbReference type="ARBA" id="ARBA00023163"/>
    </source>
</evidence>
<dbReference type="CDD" id="cd00018">
    <property type="entry name" value="AP2"/>
    <property type="match status" value="1"/>
</dbReference>
<accession>A0AAV8C0J9</accession>
<comment type="subcellular location">
    <subcellularLocation>
        <location evidence="1">Nucleus</location>
    </subcellularLocation>
</comment>
<proteinExistence type="inferred from homology"/>
<dbReference type="SUPFAM" id="SSF54171">
    <property type="entry name" value="DNA-binding domain"/>
    <property type="match status" value="1"/>
</dbReference>
<keyword evidence="2" id="KW-0805">Transcription regulation</keyword>
<sequence>MNERYMQGKGGPENAQYKYRGVRQSVSGKCVAEIRQPNKGGHLWLGTFPTTVQTPQAYDVAARAIYSPVDCLNFPNQPLGPSFCESTTSTTNQYEGMSADDGGPRENLDVSSIEADGLNLELLKGIEEGRHHESYDNFGLTEKLPEDDVGFDVYEMLKMIDADPSNSGIALADSSVGSLYMSPTEAENDLDVHKPGSCAQGSVASWVGEEPGS</sequence>
<organism evidence="11 12">
    <name type="scientific">Rhynchospora pubera</name>
    <dbReference type="NCBI Taxonomy" id="906938"/>
    <lineage>
        <taxon>Eukaryota</taxon>
        <taxon>Viridiplantae</taxon>
        <taxon>Streptophyta</taxon>
        <taxon>Embryophyta</taxon>
        <taxon>Tracheophyta</taxon>
        <taxon>Spermatophyta</taxon>
        <taxon>Magnoliopsida</taxon>
        <taxon>Liliopsida</taxon>
        <taxon>Poales</taxon>
        <taxon>Cyperaceae</taxon>
        <taxon>Cyperoideae</taxon>
        <taxon>Rhynchosporeae</taxon>
        <taxon>Rhynchospora</taxon>
    </lineage>
</organism>
<keyword evidence="6" id="KW-0804">Transcription</keyword>
<dbReference type="GO" id="GO:0005634">
    <property type="term" value="C:nucleus"/>
    <property type="evidence" value="ECO:0007669"/>
    <property type="project" value="UniProtKB-SubCell"/>
</dbReference>
<dbReference type="EMBL" id="JAMFTS010000005">
    <property type="protein sequence ID" value="KAJ4748770.1"/>
    <property type="molecule type" value="Genomic_DNA"/>
</dbReference>
<keyword evidence="5" id="KW-0010">Activator</keyword>
<evidence type="ECO:0000313" key="11">
    <source>
        <dbReference type="EMBL" id="KAJ4748770.1"/>
    </source>
</evidence>
<protein>
    <submittedName>
        <fullName evidence="11">Dehydration responsive element binding protein</fullName>
    </submittedName>
</protein>
<gene>
    <name evidence="11" type="ORF">LUZ62_083175</name>
</gene>
<comment type="caution">
    <text evidence="11">The sequence shown here is derived from an EMBL/GenBank/DDBJ whole genome shotgun (WGS) entry which is preliminary data.</text>
</comment>
<dbReference type="SMART" id="SM00380">
    <property type="entry name" value="AP2"/>
    <property type="match status" value="1"/>
</dbReference>
<dbReference type="PROSITE" id="PS51032">
    <property type="entry name" value="AP2_ERF"/>
    <property type="match status" value="1"/>
</dbReference>
<evidence type="ECO:0000259" key="10">
    <source>
        <dbReference type="PROSITE" id="PS51032"/>
    </source>
</evidence>
<comment type="similarity">
    <text evidence="8">Belongs to the AP2/ERF transcription factor family. ERF subfamily.</text>
</comment>
<dbReference type="GO" id="GO:0006950">
    <property type="term" value="P:response to stress"/>
    <property type="evidence" value="ECO:0007669"/>
    <property type="project" value="TreeGrafter"/>
</dbReference>
<dbReference type="InterPro" id="IPR016177">
    <property type="entry name" value="DNA-bd_dom_sf"/>
</dbReference>
<evidence type="ECO:0000256" key="1">
    <source>
        <dbReference type="ARBA" id="ARBA00004123"/>
    </source>
</evidence>
<dbReference type="InterPro" id="IPR001471">
    <property type="entry name" value="AP2/ERF_dom"/>
</dbReference>
<dbReference type="GO" id="GO:0045893">
    <property type="term" value="P:positive regulation of DNA-templated transcription"/>
    <property type="evidence" value="ECO:0007669"/>
    <property type="project" value="TreeGrafter"/>
</dbReference>
<feature type="domain" description="AP2/ERF" evidence="10">
    <location>
        <begin position="18"/>
        <end position="75"/>
    </location>
</feature>
<dbReference type="PANTHER" id="PTHR31241:SF62">
    <property type="entry name" value="DEHYDRATION-RESPONSIVE ELEMENT-BINDING PROTEIN 2D"/>
    <property type="match status" value="1"/>
</dbReference>
<keyword evidence="3" id="KW-0346">Stress response</keyword>
<keyword evidence="4" id="KW-0238">DNA-binding</keyword>